<dbReference type="Proteomes" id="UP001595973">
    <property type="component" value="Unassembled WGS sequence"/>
</dbReference>
<accession>A0ABV9KAT5</accession>
<feature type="domain" description="GSCFA" evidence="1">
    <location>
        <begin position="42"/>
        <end position="311"/>
    </location>
</feature>
<protein>
    <submittedName>
        <fullName evidence="2">GSCFA domain-containing protein</fullName>
        <ecNumber evidence="2">3.1.-.-</ecNumber>
    </submittedName>
</protein>
<gene>
    <name evidence="2" type="ORF">ACFO5X_00870</name>
</gene>
<proteinExistence type="predicted"/>
<evidence type="ECO:0000313" key="3">
    <source>
        <dbReference type="Proteomes" id="UP001595973"/>
    </source>
</evidence>
<dbReference type="EMBL" id="JBHSGI010000002">
    <property type="protein sequence ID" value="MFC4667091.1"/>
    <property type="molecule type" value="Genomic_DNA"/>
</dbReference>
<dbReference type="GO" id="GO:0016787">
    <property type="term" value="F:hydrolase activity"/>
    <property type="evidence" value="ECO:0007669"/>
    <property type="project" value="UniProtKB-KW"/>
</dbReference>
<evidence type="ECO:0000259" key="1">
    <source>
        <dbReference type="Pfam" id="PF08885"/>
    </source>
</evidence>
<keyword evidence="3" id="KW-1185">Reference proteome</keyword>
<dbReference type="InterPro" id="IPR014982">
    <property type="entry name" value="GSCFA"/>
</dbReference>
<name>A0ABV9KAT5_9RHOB</name>
<reference evidence="3" key="1">
    <citation type="journal article" date="2019" name="Int. J. Syst. Evol. Microbiol.">
        <title>The Global Catalogue of Microorganisms (GCM) 10K type strain sequencing project: providing services to taxonomists for standard genome sequencing and annotation.</title>
        <authorList>
            <consortium name="The Broad Institute Genomics Platform"/>
            <consortium name="The Broad Institute Genome Sequencing Center for Infectious Disease"/>
            <person name="Wu L."/>
            <person name="Ma J."/>
        </authorList>
    </citation>
    <scope>NUCLEOTIDE SEQUENCE [LARGE SCALE GENOMIC DNA]</scope>
    <source>
        <strain evidence="3">CGMCC 4.7283</strain>
    </source>
</reference>
<dbReference type="RefSeq" id="WP_380715002.1">
    <property type="nucleotide sequence ID" value="NZ_JBHSGI010000002.1"/>
</dbReference>
<evidence type="ECO:0000313" key="2">
    <source>
        <dbReference type="EMBL" id="MFC4667091.1"/>
    </source>
</evidence>
<sequence>MTDNPYQSLAPEAFWKSAVASRNMFDISGLHQPRFNLLPRHKVAAYGSCFAQHFGRALAARGYSWLRTETAPERLSEANAKRFNYDIFSSRTGNIYTTSLLLQWMNWAAGKEEIPEEIWEKDGRFYDPFRPRIEPDGFESVEELRASQRHTVQCFGDSIREADVFVFTLGLTESWKNAKAGYEYPMCPGTVAGTFDPEAHQFENQAFPDIQRNLRSAIRLAREMNPGLKIILTVSPVPLTATMSGKHVLVASSGSKSILRAVADLVESTMKDVAYFPSYEIINSPVFRGTFFEPNQREVNARGVSLVMDHFFEGMFAKFGKPKVLERREKSKAASDEDLVCEEALLGAFG</sequence>
<dbReference type="Pfam" id="PF08885">
    <property type="entry name" value="GSCFA"/>
    <property type="match status" value="1"/>
</dbReference>
<organism evidence="2 3">
    <name type="scientific">Seohaeicola nanhaiensis</name>
    <dbReference type="NCBI Taxonomy" id="1387282"/>
    <lineage>
        <taxon>Bacteria</taxon>
        <taxon>Pseudomonadati</taxon>
        <taxon>Pseudomonadota</taxon>
        <taxon>Alphaproteobacteria</taxon>
        <taxon>Rhodobacterales</taxon>
        <taxon>Roseobacteraceae</taxon>
        <taxon>Seohaeicola</taxon>
    </lineage>
</organism>
<comment type="caution">
    <text evidence="2">The sequence shown here is derived from an EMBL/GenBank/DDBJ whole genome shotgun (WGS) entry which is preliminary data.</text>
</comment>
<dbReference type="EC" id="3.1.-.-" evidence="2"/>
<keyword evidence="2" id="KW-0378">Hydrolase</keyword>